<dbReference type="PANTHER" id="PTHR35372">
    <property type="entry name" value="ATP BINDING PROTEIN-RELATED"/>
    <property type="match status" value="1"/>
</dbReference>
<protein>
    <recommendedName>
        <fullName evidence="5">SF3 helicase domain-containing protein</fullName>
    </recommendedName>
</protein>
<keyword evidence="2" id="KW-0378">Hydrolase</keyword>
<dbReference type="SUPFAM" id="SSF52540">
    <property type="entry name" value="P-loop containing nucleoside triphosphate hydrolases"/>
    <property type="match status" value="1"/>
</dbReference>
<sequence length="588" mass="65047">MSESAAPSAAPKLSDLALERIVREFAEAGTDEQKLAIESIAELYGEGAASEAQTRFAARAAEREQKATAARVAREQMLSKLAPALPPAAEPAPPALAPEPPPKPTPKPEPKARPADARPLLNPSAPYAIAGEYIHRHCMIGDACVLWHWQGQFYRWGGRVYEAVPDELMRGQIYSFLNEAVKKAGEVLHPFQPTPRHVNEVIDALKSRLALGTECQPPMWLEGRKSATDWIVFQNRVVNVLTEETRELTPDLWVHSALSFNWDPDAECPTWETFLAQVFPGADGVDEESVQFLEEFMGYCMTEETKFQKGAMLIGPKRSGKGTISRVLQQLVGDPGYVGLSFNTWIQSENSKECLVGKRVGVFADVRFKPGKQYGQNYDPGGITHTSAEFLLNVIGEDTVTIGRKYKTPWHGQLRLKLMLISNEVPNLNDTSGVLPTRFIKLHFPISFYGREDVDLKNKLRRELPGIAVRCVRAYGDLCARGHFIQPASAGALEREVLTASDPFTAMVQSCFVPDFEGTAVRQAMVEAAQGWLRAIGRPDEAARIRTNNIVGRVRGVVGFEHIADAPRPHGQPRAVAGLRLRPKSERE</sequence>
<gene>
    <name evidence="6" type="ORF">E4K64_19130</name>
</gene>
<accession>A0A4Y9P3D7</accession>
<feature type="domain" description="SF3 helicase" evidence="5">
    <location>
        <begin position="288"/>
        <end position="457"/>
    </location>
</feature>
<evidence type="ECO:0000259" key="5">
    <source>
        <dbReference type="PROSITE" id="PS51206"/>
    </source>
</evidence>
<evidence type="ECO:0000256" key="4">
    <source>
        <dbReference type="SAM" id="MobiDB-lite"/>
    </source>
</evidence>
<reference evidence="6 7" key="1">
    <citation type="submission" date="2019-03" db="EMBL/GenBank/DDBJ databases">
        <title>Bradyrhizobium strains diversity.</title>
        <authorList>
            <person name="Urquiaga M.C.O."/>
            <person name="Hungria M."/>
            <person name="Delamuta J.R.M."/>
            <person name="Klepa M.S."/>
        </authorList>
    </citation>
    <scope>NUCLEOTIDE SEQUENCE [LARGE SCALE GENOMIC DNA]</scope>
    <source>
        <strain evidence="6 7">CNPSo 3426</strain>
    </source>
</reference>
<dbReference type="Pfam" id="PF19263">
    <property type="entry name" value="DUF5906"/>
    <property type="match status" value="1"/>
</dbReference>
<evidence type="ECO:0000256" key="2">
    <source>
        <dbReference type="ARBA" id="ARBA00022801"/>
    </source>
</evidence>
<dbReference type="SMART" id="SM00885">
    <property type="entry name" value="D5_N"/>
    <property type="match status" value="1"/>
</dbReference>
<dbReference type="PROSITE" id="PS51206">
    <property type="entry name" value="SF3_HELICASE_1"/>
    <property type="match status" value="1"/>
</dbReference>
<dbReference type="PANTHER" id="PTHR35372:SF2">
    <property type="entry name" value="SF3 HELICASE DOMAIN-CONTAINING PROTEIN"/>
    <property type="match status" value="1"/>
</dbReference>
<dbReference type="RefSeq" id="WP_135164906.1">
    <property type="nucleotide sequence ID" value="NZ_SPQS01000010.1"/>
</dbReference>
<dbReference type="GO" id="GO:0005524">
    <property type="term" value="F:ATP binding"/>
    <property type="evidence" value="ECO:0007669"/>
    <property type="project" value="UniProtKB-KW"/>
</dbReference>
<dbReference type="InterPro" id="IPR014015">
    <property type="entry name" value="Helicase_SF3_DNA-vir"/>
</dbReference>
<dbReference type="Proteomes" id="UP000297700">
    <property type="component" value="Unassembled WGS sequence"/>
</dbReference>
<feature type="compositionally biased region" description="Basic and acidic residues" evidence="4">
    <location>
        <begin position="106"/>
        <end position="116"/>
    </location>
</feature>
<proteinExistence type="predicted"/>
<dbReference type="Gene3D" id="3.40.50.300">
    <property type="entry name" value="P-loop containing nucleotide triphosphate hydrolases"/>
    <property type="match status" value="1"/>
</dbReference>
<evidence type="ECO:0000313" key="6">
    <source>
        <dbReference type="EMBL" id="TFV74107.1"/>
    </source>
</evidence>
<evidence type="ECO:0000313" key="7">
    <source>
        <dbReference type="Proteomes" id="UP000297700"/>
    </source>
</evidence>
<keyword evidence="3" id="KW-0067">ATP-binding</keyword>
<dbReference type="InterPro" id="IPR045455">
    <property type="entry name" value="NrS-1_pol-like_helicase"/>
</dbReference>
<dbReference type="NCBIfam" id="TIGR01613">
    <property type="entry name" value="primase_Cterm"/>
    <property type="match status" value="1"/>
</dbReference>
<feature type="compositionally biased region" description="Pro residues" evidence="4">
    <location>
        <begin position="85"/>
        <end position="105"/>
    </location>
</feature>
<dbReference type="InterPro" id="IPR014818">
    <property type="entry name" value="Phage/plasmid_primase_P4_C"/>
</dbReference>
<dbReference type="InterPro" id="IPR051620">
    <property type="entry name" value="ORF904-like_C"/>
</dbReference>
<dbReference type="InterPro" id="IPR027417">
    <property type="entry name" value="P-loop_NTPase"/>
</dbReference>
<evidence type="ECO:0000256" key="3">
    <source>
        <dbReference type="ARBA" id="ARBA00022840"/>
    </source>
</evidence>
<name>A0A4Y9P3D7_9BRAD</name>
<organism evidence="6 7">
    <name type="scientific">Bradyrhizobium frederickii</name>
    <dbReference type="NCBI Taxonomy" id="2560054"/>
    <lineage>
        <taxon>Bacteria</taxon>
        <taxon>Pseudomonadati</taxon>
        <taxon>Pseudomonadota</taxon>
        <taxon>Alphaproteobacteria</taxon>
        <taxon>Hyphomicrobiales</taxon>
        <taxon>Nitrobacteraceae</taxon>
        <taxon>Bradyrhizobium</taxon>
    </lineage>
</organism>
<evidence type="ECO:0000256" key="1">
    <source>
        <dbReference type="ARBA" id="ARBA00022741"/>
    </source>
</evidence>
<feature type="region of interest" description="Disordered" evidence="4">
    <location>
        <begin position="85"/>
        <end position="120"/>
    </location>
</feature>
<keyword evidence="1" id="KW-0547">Nucleotide-binding</keyword>
<dbReference type="Pfam" id="PF08706">
    <property type="entry name" value="D5_N"/>
    <property type="match status" value="1"/>
</dbReference>
<dbReference type="GO" id="GO:0016787">
    <property type="term" value="F:hydrolase activity"/>
    <property type="evidence" value="ECO:0007669"/>
    <property type="project" value="UniProtKB-KW"/>
</dbReference>
<dbReference type="EMBL" id="SPQS01000010">
    <property type="protein sequence ID" value="TFV74107.1"/>
    <property type="molecule type" value="Genomic_DNA"/>
</dbReference>
<dbReference type="AlphaFoldDB" id="A0A4Y9P3D7"/>
<comment type="caution">
    <text evidence="6">The sequence shown here is derived from an EMBL/GenBank/DDBJ whole genome shotgun (WGS) entry which is preliminary data.</text>
</comment>
<dbReference type="InterPro" id="IPR006500">
    <property type="entry name" value="Helicase_put_C_phage/plasmid"/>
</dbReference>